<accession>A0A542XFT9</accession>
<evidence type="ECO:0000313" key="1">
    <source>
        <dbReference type="EMBL" id="TQL34688.1"/>
    </source>
</evidence>
<dbReference type="Gene3D" id="3.30.70.2970">
    <property type="entry name" value="Protein of unknown function (DUF541), domain 2"/>
    <property type="match status" value="1"/>
</dbReference>
<evidence type="ECO:0000313" key="2">
    <source>
        <dbReference type="Proteomes" id="UP000318336"/>
    </source>
</evidence>
<dbReference type="InterPro" id="IPR007497">
    <property type="entry name" value="SIMPL/DUF541"/>
</dbReference>
<dbReference type="EMBL" id="VFOK01000001">
    <property type="protein sequence ID" value="TQL34688.1"/>
    <property type="molecule type" value="Genomic_DNA"/>
</dbReference>
<gene>
    <name evidence="1" type="ORF">FB554_2865</name>
</gene>
<proteinExistence type="predicted"/>
<dbReference type="RefSeq" id="WP_142007055.1">
    <property type="nucleotide sequence ID" value="NZ_CAJTBP010000001.1"/>
</dbReference>
<protein>
    <submittedName>
        <fullName evidence="1">Uncharacterized protein YggE</fullName>
    </submittedName>
</protein>
<organism evidence="1 2">
    <name type="scientific">Barrientosiimonas humi</name>
    <dbReference type="NCBI Taxonomy" id="999931"/>
    <lineage>
        <taxon>Bacteria</taxon>
        <taxon>Bacillati</taxon>
        <taxon>Actinomycetota</taxon>
        <taxon>Actinomycetes</taxon>
        <taxon>Micrococcales</taxon>
        <taxon>Dermacoccaceae</taxon>
        <taxon>Barrientosiimonas</taxon>
    </lineage>
</organism>
<comment type="caution">
    <text evidence="1">The sequence shown here is derived from an EMBL/GenBank/DDBJ whole genome shotgun (WGS) entry which is preliminary data.</text>
</comment>
<dbReference type="Gene3D" id="3.30.110.170">
    <property type="entry name" value="Protein of unknown function (DUF541), domain 1"/>
    <property type="match status" value="1"/>
</dbReference>
<dbReference type="PANTHER" id="PTHR34387">
    <property type="entry name" value="SLR1258 PROTEIN"/>
    <property type="match status" value="1"/>
</dbReference>
<name>A0A542XFT9_9MICO</name>
<dbReference type="AlphaFoldDB" id="A0A542XFT9"/>
<dbReference type="OrthoDB" id="3724496at2"/>
<sequence length="218" mass="23608">MQIEVDGRAAVAQAPERATLTMRLGFEGGDPDAPLRATTELVRRVQSEVQQLAAAQPSPTTWSAFLPISTRSWRPYAQDGSLAPMRYAAAADVKVKFRDFAALARFCSAWGAQEGVTLSHVEWTLVEQTHRQLSDEVLTKAVQSAQRRAESIARAARVDGVQFESVSDPRPNDAGGQPAFAARAMSANAGGEGFDLSPEDVRIEEHVRAVFSTSRPGE</sequence>
<keyword evidence="2" id="KW-1185">Reference proteome</keyword>
<dbReference type="Proteomes" id="UP000318336">
    <property type="component" value="Unassembled WGS sequence"/>
</dbReference>
<dbReference type="GO" id="GO:0006974">
    <property type="term" value="P:DNA damage response"/>
    <property type="evidence" value="ECO:0007669"/>
    <property type="project" value="TreeGrafter"/>
</dbReference>
<dbReference type="Pfam" id="PF04402">
    <property type="entry name" value="SIMPL"/>
    <property type="match status" value="1"/>
</dbReference>
<reference evidence="1 2" key="1">
    <citation type="submission" date="2019-06" db="EMBL/GenBank/DDBJ databases">
        <title>Sequencing the genomes of 1000 actinobacteria strains.</title>
        <authorList>
            <person name="Klenk H.-P."/>
        </authorList>
    </citation>
    <scope>NUCLEOTIDE SEQUENCE [LARGE SCALE GENOMIC DNA]</scope>
    <source>
        <strain evidence="1 2">DSM 24617</strain>
    </source>
</reference>
<dbReference type="InterPro" id="IPR052022">
    <property type="entry name" value="26kDa_periplasmic_antigen"/>
</dbReference>
<dbReference type="PANTHER" id="PTHR34387:SF1">
    <property type="entry name" value="PERIPLASMIC IMMUNOGENIC PROTEIN"/>
    <property type="match status" value="1"/>
</dbReference>